<keyword evidence="2" id="KW-1185">Reference proteome</keyword>
<dbReference type="Proteomes" id="UP001156672">
    <property type="component" value="Unassembled WGS sequence"/>
</dbReference>
<gene>
    <name evidence="1" type="ORF">GCM10007866_24980</name>
</gene>
<evidence type="ECO:0000313" key="1">
    <source>
        <dbReference type="EMBL" id="GLQ70045.1"/>
    </source>
</evidence>
<evidence type="ECO:0000313" key="2">
    <source>
        <dbReference type="Proteomes" id="UP001156672"/>
    </source>
</evidence>
<sequence length="83" mass="8938">MNEQGPGFPDTLKSLKAFSTERQPQPEISGTGMDVGILSDPEQLTQHPLRKARALWSAIGGACEKGMGLVSHPDGRRGRHDVS</sequence>
<comment type="caution">
    <text evidence="1">The sequence shown here is derived from an EMBL/GenBank/DDBJ whole genome shotgun (WGS) entry which is preliminary data.</text>
</comment>
<organism evidence="1 2">
    <name type="scientific">Gluconobacter albidus</name>
    <dbReference type="NCBI Taxonomy" id="318683"/>
    <lineage>
        <taxon>Bacteria</taxon>
        <taxon>Pseudomonadati</taxon>
        <taxon>Pseudomonadota</taxon>
        <taxon>Alphaproteobacteria</taxon>
        <taxon>Acetobacterales</taxon>
        <taxon>Acetobacteraceae</taxon>
        <taxon>Gluconobacter</taxon>
    </lineage>
</organism>
<reference evidence="2" key="1">
    <citation type="journal article" date="2019" name="Int. J. Syst. Evol. Microbiol.">
        <title>The Global Catalogue of Microorganisms (GCM) 10K type strain sequencing project: providing services to taxonomists for standard genome sequencing and annotation.</title>
        <authorList>
            <consortium name="The Broad Institute Genomics Platform"/>
            <consortium name="The Broad Institute Genome Sequencing Center for Infectious Disease"/>
            <person name="Wu L."/>
            <person name="Ma J."/>
        </authorList>
    </citation>
    <scope>NUCLEOTIDE SEQUENCE [LARGE SCALE GENOMIC DNA]</scope>
    <source>
        <strain evidence="2">NBRC 3250</strain>
    </source>
</reference>
<proteinExistence type="predicted"/>
<accession>A0ABQ5X3T0</accession>
<protein>
    <submittedName>
        <fullName evidence="1">Uncharacterized protein</fullName>
    </submittedName>
</protein>
<name>A0ABQ5X3T0_9PROT</name>
<dbReference type="EMBL" id="BSNW01000049">
    <property type="protein sequence ID" value="GLQ70045.1"/>
    <property type="molecule type" value="Genomic_DNA"/>
</dbReference>